<comment type="subcellular location">
    <subcellularLocation>
        <location evidence="2">Peroxisome matrix</location>
    </subcellularLocation>
</comment>
<sequence length="328" mass="36771">MKICIVGAGVIGLSTGLCIKNLLPAARLTIIADTFNPDTTSDVAGGVWEPHFVTYPDKQELSKWQKTTFNYIFDLSVRPNAHEYGAFMCPSLILESDKVEKPDWSDIVVGFNILSKDEIKRRTGVEYETGWTFNTLVLEGSKYLPYLTNELRKQGVNFEKRKLNSLEELTNYDVIVHCTGYGARKLVGDDNVVGYSGQVIKVDALHMKYFITSPTAYVIPRSDGLIMGGTLIEGDESRIPDEQHTKMIYEDCCKLLPQLHGCKILKVLKGIRPYRKNGVRLEKEVKIIGSKKLNIVHNYGHGGNGVTLHWGCALRAASLVKEFQQENL</sequence>
<dbReference type="PANTHER" id="PTHR11530:SF11">
    <property type="entry name" value="D-ASPARTATE OXIDASE"/>
    <property type="match status" value="1"/>
</dbReference>
<evidence type="ECO:0000256" key="6">
    <source>
        <dbReference type="ARBA" id="ARBA00023002"/>
    </source>
</evidence>
<organism evidence="9 10">
    <name type="scientific">Dimorphilus gyrociliatus</name>
    <dbReference type="NCBI Taxonomy" id="2664684"/>
    <lineage>
        <taxon>Eukaryota</taxon>
        <taxon>Metazoa</taxon>
        <taxon>Spiralia</taxon>
        <taxon>Lophotrochozoa</taxon>
        <taxon>Annelida</taxon>
        <taxon>Polychaeta</taxon>
        <taxon>Polychaeta incertae sedis</taxon>
        <taxon>Dinophilidae</taxon>
        <taxon>Dimorphilus</taxon>
    </lineage>
</organism>
<feature type="binding site" evidence="7">
    <location>
        <position position="272"/>
    </location>
    <ligand>
        <name>D-dopa</name>
        <dbReference type="ChEBI" id="CHEBI:149689"/>
    </ligand>
</feature>
<feature type="binding site" evidence="7">
    <location>
        <position position="179"/>
    </location>
    <ligand>
        <name>FAD</name>
        <dbReference type="ChEBI" id="CHEBI:57692"/>
    </ligand>
</feature>
<keyword evidence="4" id="KW-0285">Flavoprotein</keyword>
<evidence type="ECO:0000256" key="4">
    <source>
        <dbReference type="ARBA" id="ARBA00022630"/>
    </source>
</evidence>
<evidence type="ECO:0000259" key="8">
    <source>
        <dbReference type="Pfam" id="PF01266"/>
    </source>
</evidence>
<evidence type="ECO:0000256" key="7">
    <source>
        <dbReference type="PIRSR" id="PIRSR000189-1"/>
    </source>
</evidence>
<dbReference type="AlphaFoldDB" id="A0A7I8W788"/>
<proteinExistence type="inferred from homology"/>
<feature type="binding site" evidence="7">
    <location>
        <begin position="40"/>
        <end position="41"/>
    </location>
    <ligand>
        <name>FAD</name>
        <dbReference type="ChEBI" id="CHEBI:57692"/>
    </ligand>
</feature>
<name>A0A7I8W788_9ANNE</name>
<comment type="similarity">
    <text evidence="3">Belongs to the DAMOX/DASOX family.</text>
</comment>
<dbReference type="SUPFAM" id="SSF54373">
    <property type="entry name" value="FAD-linked reductases, C-terminal domain"/>
    <property type="match status" value="1"/>
</dbReference>
<dbReference type="GO" id="GO:0019478">
    <property type="term" value="P:D-amino acid catabolic process"/>
    <property type="evidence" value="ECO:0007669"/>
    <property type="project" value="TreeGrafter"/>
</dbReference>
<feature type="binding site" evidence="7">
    <location>
        <begin position="302"/>
        <end position="307"/>
    </location>
    <ligand>
        <name>FAD</name>
        <dbReference type="ChEBI" id="CHEBI:57692"/>
    </ligand>
</feature>
<evidence type="ECO:0000313" key="9">
    <source>
        <dbReference type="EMBL" id="CAD5124406.1"/>
    </source>
</evidence>
<evidence type="ECO:0000313" key="10">
    <source>
        <dbReference type="Proteomes" id="UP000549394"/>
    </source>
</evidence>
<dbReference type="Gene3D" id="3.30.9.10">
    <property type="entry name" value="D-Amino Acid Oxidase, subunit A, domain 2"/>
    <property type="match status" value="1"/>
</dbReference>
<keyword evidence="6" id="KW-0560">Oxidoreductase</keyword>
<protein>
    <submittedName>
        <fullName evidence="9">DgyrCDS12690</fullName>
    </submittedName>
</protein>
<dbReference type="InterPro" id="IPR006181">
    <property type="entry name" value="D-amino_acid_oxidase_CS"/>
</dbReference>
<dbReference type="PANTHER" id="PTHR11530">
    <property type="entry name" value="D-AMINO ACID OXIDASE"/>
    <property type="match status" value="1"/>
</dbReference>
<evidence type="ECO:0000256" key="2">
    <source>
        <dbReference type="ARBA" id="ARBA00004253"/>
    </source>
</evidence>
<feature type="binding site" evidence="7">
    <location>
        <position position="217"/>
    </location>
    <ligand>
        <name>D-dopa</name>
        <dbReference type="ChEBI" id="CHEBI:149689"/>
    </ligand>
</feature>
<feature type="domain" description="FAD dependent oxidoreductase" evidence="8">
    <location>
        <begin position="2"/>
        <end position="318"/>
    </location>
</feature>
<dbReference type="OrthoDB" id="2015447at2759"/>
<feature type="binding site" evidence="7">
    <location>
        <position position="303"/>
    </location>
    <ligand>
        <name>D-dopa</name>
        <dbReference type="ChEBI" id="CHEBI:149689"/>
    </ligand>
</feature>
<dbReference type="SUPFAM" id="SSF51971">
    <property type="entry name" value="Nucleotide-binding domain"/>
    <property type="match status" value="1"/>
</dbReference>
<evidence type="ECO:0000256" key="5">
    <source>
        <dbReference type="ARBA" id="ARBA00022827"/>
    </source>
</evidence>
<comment type="cofactor">
    <cofactor evidence="1 7">
        <name>FAD</name>
        <dbReference type="ChEBI" id="CHEBI:57692"/>
    </cofactor>
</comment>
<evidence type="ECO:0000256" key="3">
    <source>
        <dbReference type="ARBA" id="ARBA00006730"/>
    </source>
</evidence>
<reference evidence="9 10" key="1">
    <citation type="submission" date="2020-08" db="EMBL/GenBank/DDBJ databases">
        <authorList>
            <person name="Hejnol A."/>
        </authorList>
    </citation>
    <scope>NUCLEOTIDE SEQUENCE [LARGE SCALE GENOMIC DNA]</scope>
</reference>
<dbReference type="Pfam" id="PF01266">
    <property type="entry name" value="DAO"/>
    <property type="match status" value="1"/>
</dbReference>
<dbReference type="EMBL" id="CAJFCJ010000020">
    <property type="protein sequence ID" value="CAD5124406.1"/>
    <property type="molecule type" value="Genomic_DNA"/>
</dbReference>
<dbReference type="GO" id="GO:0005782">
    <property type="term" value="C:peroxisomal matrix"/>
    <property type="evidence" value="ECO:0007669"/>
    <property type="project" value="UniProtKB-SubCell"/>
</dbReference>
<evidence type="ECO:0000256" key="1">
    <source>
        <dbReference type="ARBA" id="ARBA00001974"/>
    </source>
</evidence>
<dbReference type="Proteomes" id="UP000549394">
    <property type="component" value="Unassembled WGS sequence"/>
</dbReference>
<keyword evidence="10" id="KW-1185">Reference proteome</keyword>
<dbReference type="PROSITE" id="PS00677">
    <property type="entry name" value="DAO"/>
    <property type="match status" value="1"/>
</dbReference>
<comment type="caution">
    <text evidence="9">The sequence shown here is derived from an EMBL/GenBank/DDBJ whole genome shotgun (WGS) entry which is preliminary data.</text>
</comment>
<gene>
    <name evidence="9" type="ORF">DGYR_LOCUS11950</name>
</gene>
<dbReference type="Gene3D" id="3.40.50.720">
    <property type="entry name" value="NAD(P)-binding Rossmann-like Domain"/>
    <property type="match status" value="1"/>
</dbReference>
<dbReference type="GO" id="GO:0071949">
    <property type="term" value="F:FAD binding"/>
    <property type="evidence" value="ECO:0007669"/>
    <property type="project" value="InterPro"/>
</dbReference>
<dbReference type="InterPro" id="IPR006076">
    <property type="entry name" value="FAD-dep_OxRdtase"/>
</dbReference>
<dbReference type="InterPro" id="IPR023209">
    <property type="entry name" value="DAO"/>
</dbReference>
<accession>A0A7I8W788</accession>
<dbReference type="GO" id="GO:0003884">
    <property type="term" value="F:D-amino-acid oxidase activity"/>
    <property type="evidence" value="ECO:0007669"/>
    <property type="project" value="InterPro"/>
</dbReference>
<dbReference type="PIRSF" id="PIRSF000189">
    <property type="entry name" value="D-aa_oxidase"/>
    <property type="match status" value="1"/>
</dbReference>
<keyword evidence="5 7" id="KW-0274">FAD</keyword>